<evidence type="ECO:0000256" key="2">
    <source>
        <dbReference type="ARBA" id="ARBA00022723"/>
    </source>
</evidence>
<dbReference type="GO" id="GO:0005634">
    <property type="term" value="C:nucleus"/>
    <property type="evidence" value="ECO:0007669"/>
    <property type="project" value="UniProtKB-SubCell"/>
</dbReference>
<dbReference type="InterPro" id="IPR056511">
    <property type="entry name" value="IDM1_C"/>
</dbReference>
<dbReference type="InterPro" id="IPR013083">
    <property type="entry name" value="Znf_RING/FYVE/PHD"/>
</dbReference>
<dbReference type="SUPFAM" id="SSF55729">
    <property type="entry name" value="Acyl-CoA N-acyltransferases (Nat)"/>
    <property type="match status" value="1"/>
</dbReference>
<dbReference type="Proteomes" id="UP001604336">
    <property type="component" value="Unassembled WGS sequence"/>
</dbReference>
<feature type="domain" description="Increased DNA methylation 1 C-terminal" evidence="8">
    <location>
        <begin position="396"/>
        <end position="535"/>
    </location>
</feature>
<protein>
    <submittedName>
        <fullName evidence="9">Acyl-CoA N-acyltransferase with RING/FYVE/PHD-type zinc finger protein</fullName>
    </submittedName>
</protein>
<keyword evidence="2" id="KW-0479">Metal-binding</keyword>
<dbReference type="InterPro" id="IPR042163">
    <property type="entry name" value="PHF12"/>
</dbReference>
<gene>
    <name evidence="9" type="ORF">Adt_40650</name>
</gene>
<evidence type="ECO:0000256" key="5">
    <source>
        <dbReference type="ARBA" id="ARBA00023242"/>
    </source>
</evidence>
<dbReference type="PANTHER" id="PTHR46309">
    <property type="entry name" value="PHD FINGER PROTEIN 12"/>
    <property type="match status" value="1"/>
</dbReference>
<name>A0ABD1Q9I2_9LAMI</name>
<keyword evidence="4" id="KW-0862">Zinc</keyword>
<dbReference type="Pfam" id="PF16135">
    <property type="entry name" value="TDBD"/>
    <property type="match status" value="1"/>
</dbReference>
<sequence>MAGKSKKWMNQSSCSSSSSSGNVSDPDYGLKLSRRLCKRNYISSHSDREKENIQIESNSSQLKRKRGCLSKKCNHEIGESLTYDTKTAKDEPYLTDVEDSCAERTRGFTSRRKRKSEIENHGSKQWYASTSNRSSMDDNDYETPRCVGRRKRSSKEKNEKGKMKATVFSWLIDTNTIQENAEVFSIDEISKQMKNKGIIRREGILCPCCNNIFMAAAFHIHGGTNCEKPYDSIYLAKKQQSLFSCMIESWNKPDESQCHKLNIIKPKSNAVDLYDDACMICADGGNLMCCEECYSTYHQVCMGMEITGNVERSKERGKIDLNCTPLAPFCVESCKEVHDKLSKVMVGKKNELDEGYSWTLLHLTDDVSGVYIDDEYLRTMCHSKLAVARRLMEGCFEPIRDRHTRIKVIPSVVYNCRANFNRIHFGGFYTAVLEKEDEIISVASLRIHGSKLAEMPFIATSDVYRCKGMCRKLMVAIESALCYLNVENLIIPSIRERIGNWIERYGFGRLEESMKQEIMGLNTLMFHDSVRLQKPLLSSSHFAESYIKHNEAATAAGDTSKSAVSAIPDLNLEPSE</sequence>
<keyword evidence="10" id="KW-1185">Reference proteome</keyword>
<organism evidence="9 10">
    <name type="scientific">Abeliophyllum distichum</name>
    <dbReference type="NCBI Taxonomy" id="126358"/>
    <lineage>
        <taxon>Eukaryota</taxon>
        <taxon>Viridiplantae</taxon>
        <taxon>Streptophyta</taxon>
        <taxon>Embryophyta</taxon>
        <taxon>Tracheophyta</taxon>
        <taxon>Spermatophyta</taxon>
        <taxon>Magnoliopsida</taxon>
        <taxon>eudicotyledons</taxon>
        <taxon>Gunneridae</taxon>
        <taxon>Pentapetalae</taxon>
        <taxon>asterids</taxon>
        <taxon>lamiids</taxon>
        <taxon>Lamiales</taxon>
        <taxon>Oleaceae</taxon>
        <taxon>Forsythieae</taxon>
        <taxon>Abeliophyllum</taxon>
    </lineage>
</organism>
<dbReference type="SUPFAM" id="SSF57903">
    <property type="entry name" value="FYVE/PHD zinc finger"/>
    <property type="match status" value="1"/>
</dbReference>
<keyword evidence="5" id="KW-0539">Nucleus</keyword>
<dbReference type="InterPro" id="IPR032308">
    <property type="entry name" value="TDBD"/>
</dbReference>
<evidence type="ECO:0000256" key="1">
    <source>
        <dbReference type="ARBA" id="ARBA00004123"/>
    </source>
</evidence>
<dbReference type="Pfam" id="PF23209">
    <property type="entry name" value="IDM1_C"/>
    <property type="match status" value="1"/>
</dbReference>
<evidence type="ECO:0000313" key="9">
    <source>
        <dbReference type="EMBL" id="KAL2472514.1"/>
    </source>
</evidence>
<evidence type="ECO:0000313" key="10">
    <source>
        <dbReference type="Proteomes" id="UP001604336"/>
    </source>
</evidence>
<evidence type="ECO:0000256" key="3">
    <source>
        <dbReference type="ARBA" id="ARBA00022771"/>
    </source>
</evidence>
<evidence type="ECO:0000256" key="4">
    <source>
        <dbReference type="ARBA" id="ARBA00022833"/>
    </source>
</evidence>
<dbReference type="AlphaFoldDB" id="A0ABD1Q9I2"/>
<dbReference type="PANTHER" id="PTHR46309:SF5">
    <property type="entry name" value="GNAT FAMILY ACETYLTRANSFERASE"/>
    <property type="match status" value="1"/>
</dbReference>
<feature type="region of interest" description="Disordered" evidence="6">
    <location>
        <begin position="104"/>
        <end position="160"/>
    </location>
</feature>
<comment type="subcellular location">
    <subcellularLocation>
        <location evidence="1">Nucleus</location>
    </subcellularLocation>
</comment>
<evidence type="ECO:0000256" key="6">
    <source>
        <dbReference type="SAM" id="MobiDB-lite"/>
    </source>
</evidence>
<feature type="region of interest" description="Disordered" evidence="6">
    <location>
        <begin position="1"/>
        <end position="29"/>
    </location>
</feature>
<proteinExistence type="predicted"/>
<evidence type="ECO:0000259" key="7">
    <source>
        <dbReference type="Pfam" id="PF16135"/>
    </source>
</evidence>
<dbReference type="GO" id="GO:0008270">
    <property type="term" value="F:zinc ion binding"/>
    <property type="evidence" value="ECO:0007669"/>
    <property type="project" value="UniProtKB-KW"/>
</dbReference>
<keyword evidence="3" id="KW-0863">Zinc-finger</keyword>
<comment type="caution">
    <text evidence="9">The sequence shown here is derived from an EMBL/GenBank/DDBJ whole genome shotgun (WGS) entry which is preliminary data.</text>
</comment>
<accession>A0ABD1Q9I2</accession>
<dbReference type="EMBL" id="JBFOLK010000012">
    <property type="protein sequence ID" value="KAL2472514.1"/>
    <property type="molecule type" value="Genomic_DNA"/>
</dbReference>
<dbReference type="Gene3D" id="3.30.40.10">
    <property type="entry name" value="Zinc/RING finger domain, C3HC4 (zinc finger)"/>
    <property type="match status" value="1"/>
</dbReference>
<dbReference type="InterPro" id="IPR016181">
    <property type="entry name" value="Acyl_CoA_acyltransferase"/>
</dbReference>
<evidence type="ECO:0000259" key="8">
    <source>
        <dbReference type="Pfam" id="PF23209"/>
    </source>
</evidence>
<dbReference type="InterPro" id="IPR011011">
    <property type="entry name" value="Znf_FYVE_PHD"/>
</dbReference>
<reference evidence="10" key="1">
    <citation type="submission" date="2024-07" db="EMBL/GenBank/DDBJ databases">
        <title>Two chromosome-level genome assemblies of Korean endemic species Abeliophyllum distichum and Forsythia ovata (Oleaceae).</title>
        <authorList>
            <person name="Jang H."/>
        </authorList>
    </citation>
    <scope>NUCLEOTIDE SEQUENCE [LARGE SCALE GENOMIC DNA]</scope>
</reference>
<feature type="domain" description="Tify" evidence="7">
    <location>
        <begin position="197"/>
        <end position="248"/>
    </location>
</feature>